<accession>A0A1B8S8R7</accession>
<dbReference type="Proteomes" id="UP000092668">
    <property type="component" value="Unassembled WGS sequence"/>
</dbReference>
<dbReference type="RefSeq" id="WP_205634707.1">
    <property type="nucleotide sequence ID" value="NZ_LFOE01000206.1"/>
</dbReference>
<evidence type="ECO:0000313" key="1">
    <source>
        <dbReference type="EMBL" id="OBY29066.1"/>
    </source>
</evidence>
<sequence>MSFDGTGRRRYRARLRRVGRLRRLLEERIGKRATDTALGLASTTANALALAPSMLAVDLAINTLKAAETRAVARAWSRREPALADMAAQ</sequence>
<dbReference type="PATRIC" id="fig|354243.3.peg.5289"/>
<comment type="caution">
    <text evidence="1">The sequence shown here is derived from an EMBL/GenBank/DDBJ whole genome shotgun (WGS) entry which is preliminary data.</text>
</comment>
<dbReference type="AlphaFoldDB" id="A0A1B8S8R7"/>
<reference evidence="1 2" key="1">
    <citation type="submission" date="2015-06" db="EMBL/GenBank/DDBJ databases">
        <title>Genome sequence of Mycobacterium kumamotonense strain Roo.</title>
        <authorList>
            <person name="Greninger A.L."/>
            <person name="Cunningham G."/>
            <person name="Miller S."/>
        </authorList>
    </citation>
    <scope>NUCLEOTIDE SEQUENCE [LARGE SCALE GENOMIC DNA]</scope>
    <source>
        <strain evidence="1 2">Roo</strain>
    </source>
</reference>
<proteinExistence type="predicted"/>
<name>A0A1B8S8R7_9MYCO</name>
<organism evidence="1 2">
    <name type="scientific">Mycolicibacter kumamotonensis</name>
    <dbReference type="NCBI Taxonomy" id="354243"/>
    <lineage>
        <taxon>Bacteria</taxon>
        <taxon>Bacillati</taxon>
        <taxon>Actinomycetota</taxon>
        <taxon>Actinomycetes</taxon>
        <taxon>Mycobacteriales</taxon>
        <taxon>Mycobacteriaceae</taxon>
        <taxon>Mycolicibacter</taxon>
    </lineage>
</organism>
<gene>
    <name evidence="1" type="ORF">ACT18_25125</name>
</gene>
<keyword evidence="2" id="KW-1185">Reference proteome</keyword>
<evidence type="ECO:0000313" key="2">
    <source>
        <dbReference type="Proteomes" id="UP000092668"/>
    </source>
</evidence>
<dbReference type="EMBL" id="LFOE01000206">
    <property type="protein sequence ID" value="OBY29066.1"/>
    <property type="molecule type" value="Genomic_DNA"/>
</dbReference>
<protein>
    <submittedName>
        <fullName evidence="1">Uncharacterized protein</fullName>
    </submittedName>
</protein>
<feature type="non-terminal residue" evidence="1">
    <location>
        <position position="89"/>
    </location>
</feature>